<name>A0A0A5I050_9BACI</name>
<dbReference type="EMBL" id="AVPF01000017">
    <property type="protein sequence ID" value="KGX89232.1"/>
    <property type="molecule type" value="Genomic_DNA"/>
</dbReference>
<accession>A0A0A5I050</accession>
<comment type="caution">
    <text evidence="1">The sequence shown here is derived from an EMBL/GenBank/DDBJ whole genome shotgun (WGS) entry which is preliminary data.</text>
</comment>
<reference evidence="1 2" key="1">
    <citation type="submission" date="2013-08" db="EMBL/GenBank/DDBJ databases">
        <authorList>
            <person name="Huang J."/>
            <person name="Wang G."/>
        </authorList>
    </citation>
    <scope>NUCLEOTIDE SEQUENCE [LARGE SCALE GENOMIC DNA]</scope>
    <source>
        <strain evidence="1 2">BH030004</strain>
    </source>
</reference>
<organism evidence="1 2">
    <name type="scientific">Pontibacillus marinus BH030004 = DSM 16465</name>
    <dbReference type="NCBI Taxonomy" id="1385511"/>
    <lineage>
        <taxon>Bacteria</taxon>
        <taxon>Bacillati</taxon>
        <taxon>Bacillota</taxon>
        <taxon>Bacilli</taxon>
        <taxon>Bacillales</taxon>
        <taxon>Bacillaceae</taxon>
        <taxon>Pontibacillus</taxon>
    </lineage>
</organism>
<dbReference type="AlphaFoldDB" id="A0A0A5I050"/>
<dbReference type="STRING" id="1385511.GCA_000425225_01608"/>
<evidence type="ECO:0000313" key="2">
    <source>
        <dbReference type="Proteomes" id="UP000030403"/>
    </source>
</evidence>
<keyword evidence="2" id="KW-1185">Reference proteome</keyword>
<gene>
    <name evidence="1" type="ORF">N783_06965</name>
</gene>
<dbReference type="Proteomes" id="UP000030403">
    <property type="component" value="Unassembled WGS sequence"/>
</dbReference>
<sequence>MTLYYKDQKGQVHKETAIGYFEKGYFGTITVTAKSIDSTGKIDFEFTEKMFNF</sequence>
<evidence type="ECO:0000313" key="1">
    <source>
        <dbReference type="EMBL" id="KGX89232.1"/>
    </source>
</evidence>
<proteinExistence type="predicted"/>
<protein>
    <submittedName>
        <fullName evidence="1">Uncharacterized protein</fullName>
    </submittedName>
</protein>